<dbReference type="AlphaFoldDB" id="H0E0R7"/>
<protein>
    <submittedName>
        <fullName evidence="2">Uncharacterized protein</fullName>
    </submittedName>
</protein>
<evidence type="ECO:0000313" key="3">
    <source>
        <dbReference type="Proteomes" id="UP000005143"/>
    </source>
</evidence>
<feature type="compositionally biased region" description="Basic residues" evidence="1">
    <location>
        <begin position="34"/>
        <end position="47"/>
    </location>
</feature>
<dbReference type="Proteomes" id="UP000005143">
    <property type="component" value="Unassembled WGS sequence"/>
</dbReference>
<reference evidence="2 3" key="1">
    <citation type="journal article" date="2013" name="Biodegradation">
        <title>Quantitative proteomic analysis of ibuprofen-degrading Patulibacter sp. strain I11.</title>
        <authorList>
            <person name="Almeida B."/>
            <person name="Kjeldal H."/>
            <person name="Lolas I."/>
            <person name="Knudsen A.D."/>
            <person name="Carvalho G."/>
            <person name="Nielsen K.L."/>
            <person name="Barreto Crespo M.T."/>
            <person name="Stensballe A."/>
            <person name="Nielsen J.L."/>
        </authorList>
    </citation>
    <scope>NUCLEOTIDE SEQUENCE [LARGE SCALE GENOMIC DNA]</scope>
    <source>
        <strain evidence="2 3">I11</strain>
    </source>
</reference>
<proteinExistence type="predicted"/>
<sequence length="54" mass="6111">MAAGLAWTLWMATIGRLFAAVRGPRARGFDLIARARRPRRPRPRRRATPAVEGR</sequence>
<evidence type="ECO:0000313" key="2">
    <source>
        <dbReference type="EMBL" id="EHN12681.1"/>
    </source>
</evidence>
<organism evidence="2 3">
    <name type="scientific">Patulibacter medicamentivorans</name>
    <dbReference type="NCBI Taxonomy" id="1097667"/>
    <lineage>
        <taxon>Bacteria</taxon>
        <taxon>Bacillati</taxon>
        <taxon>Actinomycetota</taxon>
        <taxon>Thermoleophilia</taxon>
        <taxon>Solirubrobacterales</taxon>
        <taxon>Patulibacteraceae</taxon>
        <taxon>Patulibacter</taxon>
    </lineage>
</organism>
<dbReference type="EMBL" id="AGUD01000012">
    <property type="protein sequence ID" value="EHN12681.1"/>
    <property type="molecule type" value="Genomic_DNA"/>
</dbReference>
<accession>H0E0R7</accession>
<comment type="caution">
    <text evidence="2">The sequence shown here is derived from an EMBL/GenBank/DDBJ whole genome shotgun (WGS) entry which is preliminary data.</text>
</comment>
<feature type="region of interest" description="Disordered" evidence="1">
    <location>
        <begin position="33"/>
        <end position="54"/>
    </location>
</feature>
<gene>
    <name evidence="2" type="ORF">PAI11_03750</name>
</gene>
<name>H0E0R7_9ACTN</name>
<evidence type="ECO:0000256" key="1">
    <source>
        <dbReference type="SAM" id="MobiDB-lite"/>
    </source>
</evidence>
<keyword evidence="3" id="KW-1185">Reference proteome</keyword>